<dbReference type="PANTHER" id="PTHR33630:SF9">
    <property type="entry name" value="CUTINASE 4"/>
    <property type="match status" value="1"/>
</dbReference>
<dbReference type="Pfam" id="PF01083">
    <property type="entry name" value="Cutinase"/>
    <property type="match status" value="1"/>
</dbReference>
<sequence length="450" mass="47189">MRRLLAAVLFFVTAPVAHAAEPQTCADVEIIATAGTGAASVYDDPANIVSFGVGTNFVAHVVERFGNVSAWQTPYPASAGVAGTVGPNKDTVVLPYGKSQQIGVERVVGRLSEMAPACPNTKWILVGFSQGADITGDVAQLISSRQAPIGPDRLLAAYLVADPGRARVLDQDGMTDTGTSGTMTADGAVLVRTSASSPAPGTVGLAGARPNGAFSNLPGKVRHICAGDDPACTVMPGGLLAGAAARANADPADGYDGHPATLRSMLIDGSLHRALGPHGAQLLDAVTFGRFQEAEQIFARAAGTPGLSPEQAAAITLFGHELLGTALGVDIPDQSFTGDAAVDRLINVYLTTNRELRYASAMSRNHTAYTGESRDSVVRIDGARADDWLESDMHAVITKELGAAQHVAPVPYAERDTWWQRFGHPQWSAVQFILGSDHPWARALWDFYGL</sequence>
<protein>
    <submittedName>
        <fullName evidence="6">Cutinase family protein</fullName>
    </submittedName>
</protein>
<evidence type="ECO:0000256" key="3">
    <source>
        <dbReference type="ARBA" id="ARBA00022801"/>
    </source>
</evidence>
<keyword evidence="5" id="KW-0732">Signal</keyword>
<evidence type="ECO:0000313" key="7">
    <source>
        <dbReference type="Proteomes" id="UP000515570"/>
    </source>
</evidence>
<name>A0A7G5FEY6_9CORY</name>
<keyword evidence="4" id="KW-1015">Disulfide bond</keyword>
<reference evidence="6 7" key="1">
    <citation type="submission" date="2020-07" db="EMBL/GenBank/DDBJ databases">
        <title>non toxigenic Corynebacterium sp. nov from a clinical source.</title>
        <authorList>
            <person name="Bernier A.-M."/>
            <person name="Bernard K."/>
        </authorList>
    </citation>
    <scope>NUCLEOTIDE SEQUENCE [LARGE SCALE GENOMIC DNA]</scope>
    <source>
        <strain evidence="7">NML 93-0612</strain>
    </source>
</reference>
<organism evidence="6 7">
    <name type="scientific">Corynebacterium hindlerae</name>
    <dbReference type="NCBI Taxonomy" id="699041"/>
    <lineage>
        <taxon>Bacteria</taxon>
        <taxon>Bacillati</taxon>
        <taxon>Actinomycetota</taxon>
        <taxon>Actinomycetes</taxon>
        <taxon>Mycobacteriales</taxon>
        <taxon>Corynebacteriaceae</taxon>
        <taxon>Corynebacterium</taxon>
    </lineage>
</organism>
<feature type="signal peptide" evidence="5">
    <location>
        <begin position="1"/>
        <end position="19"/>
    </location>
</feature>
<dbReference type="InterPro" id="IPR000675">
    <property type="entry name" value="Cutinase/axe"/>
</dbReference>
<comment type="similarity">
    <text evidence="1">Belongs to the cutinase family.</text>
</comment>
<evidence type="ECO:0000313" key="6">
    <source>
        <dbReference type="EMBL" id="QMV85177.1"/>
    </source>
</evidence>
<evidence type="ECO:0000256" key="1">
    <source>
        <dbReference type="ARBA" id="ARBA00007534"/>
    </source>
</evidence>
<accession>A0A7G5FEY6</accession>
<dbReference type="SUPFAM" id="SSF53474">
    <property type="entry name" value="alpha/beta-Hydrolases"/>
    <property type="match status" value="1"/>
</dbReference>
<dbReference type="GO" id="GO:0052689">
    <property type="term" value="F:carboxylic ester hydrolase activity"/>
    <property type="evidence" value="ECO:0007669"/>
    <property type="project" value="UniProtKB-KW"/>
</dbReference>
<evidence type="ECO:0000256" key="5">
    <source>
        <dbReference type="SAM" id="SignalP"/>
    </source>
</evidence>
<keyword evidence="7" id="KW-1185">Reference proteome</keyword>
<dbReference type="Proteomes" id="UP000515570">
    <property type="component" value="Chromosome"/>
</dbReference>
<feature type="chain" id="PRO_5028996615" evidence="5">
    <location>
        <begin position="20"/>
        <end position="450"/>
    </location>
</feature>
<gene>
    <name evidence="6" type="ORF">HW450_12805</name>
</gene>
<evidence type="ECO:0000256" key="4">
    <source>
        <dbReference type="ARBA" id="ARBA00023157"/>
    </source>
</evidence>
<dbReference type="InterPro" id="IPR029058">
    <property type="entry name" value="AB_hydrolase_fold"/>
</dbReference>
<dbReference type="PANTHER" id="PTHR33630">
    <property type="entry name" value="CUTINASE RV1984C-RELATED-RELATED"/>
    <property type="match status" value="1"/>
</dbReference>
<evidence type="ECO:0000256" key="2">
    <source>
        <dbReference type="ARBA" id="ARBA00022487"/>
    </source>
</evidence>
<proteinExistence type="inferred from homology"/>
<dbReference type="Gene3D" id="3.40.50.1820">
    <property type="entry name" value="alpha/beta hydrolase"/>
    <property type="match status" value="1"/>
</dbReference>
<dbReference type="RefSeq" id="WP_182385983.1">
    <property type="nucleotide sequence ID" value="NZ_CP059833.1"/>
</dbReference>
<dbReference type="EMBL" id="CP059833">
    <property type="protein sequence ID" value="QMV85177.1"/>
    <property type="molecule type" value="Genomic_DNA"/>
</dbReference>
<dbReference type="SMART" id="SM01110">
    <property type="entry name" value="Cutinase"/>
    <property type="match status" value="1"/>
</dbReference>
<keyword evidence="2" id="KW-0719">Serine esterase</keyword>
<keyword evidence="3" id="KW-0378">Hydrolase</keyword>
<dbReference type="AlphaFoldDB" id="A0A7G5FEY6"/>